<accession>A0A2K8SEH7</accession>
<dbReference type="EMBL" id="CP025057">
    <property type="protein sequence ID" value="AUB31832.1"/>
    <property type="molecule type" value="Genomic_DNA"/>
</dbReference>
<keyword evidence="2" id="KW-1185">Reference proteome</keyword>
<dbReference type="OrthoDB" id="389190at2"/>
<proteinExistence type="predicted"/>
<evidence type="ECO:0000313" key="2">
    <source>
        <dbReference type="Proteomes" id="UP000231823"/>
    </source>
</evidence>
<dbReference type="Proteomes" id="UP000231823">
    <property type="component" value="Chromosome"/>
</dbReference>
<dbReference type="AlphaFoldDB" id="A0A2K8SEH7"/>
<sequence length="244" mass="29153">MSRYWNNNNFWINVGSHNIFNCLKFIGDEHSFEEILNATKLKIVNKTEDKTDIKNRNLTMLIDAWLEVKRIILEKKSEMKKNKSSYPHCKVFDYKELYLILNKDARVYDLFLIENKREDNDVYMALSGILKKVQTLKNYQEIILEFSIFLHENYVKGTFGSNTKLFCWFLLQMVLIFKGFGPIITLPENYIEMAEIISISNSLNEEILHLKQREWIEGENFKKLTNLWILKSEEYLKHIKKNYA</sequence>
<name>A0A2K8SEH7_9MOLU</name>
<organism evidence="1 2">
    <name type="scientific">Spiroplasma floricola 23-6</name>
    <dbReference type="NCBI Taxonomy" id="1336749"/>
    <lineage>
        <taxon>Bacteria</taxon>
        <taxon>Bacillati</taxon>
        <taxon>Mycoplasmatota</taxon>
        <taxon>Mollicutes</taxon>
        <taxon>Entomoplasmatales</taxon>
        <taxon>Spiroplasmataceae</taxon>
        <taxon>Spiroplasma</taxon>
    </lineage>
</organism>
<dbReference type="KEGG" id="sfz:SFLOR_v1c07840"/>
<protein>
    <submittedName>
        <fullName evidence="1">Uncharacterized protein</fullName>
    </submittedName>
</protein>
<gene>
    <name evidence="1" type="ORF">SFLOR_v1c07840</name>
</gene>
<reference evidence="1 2" key="1">
    <citation type="submission" date="2017-12" db="EMBL/GenBank/DDBJ databases">
        <title>Complete genome sequence of Spiroplasma floricola 23-6 (ATCC 29989).</title>
        <authorList>
            <person name="Tsai Y.-M."/>
            <person name="Wu P.-S."/>
            <person name="Lo W.-S."/>
            <person name="Kuo C.-H."/>
        </authorList>
    </citation>
    <scope>NUCLEOTIDE SEQUENCE [LARGE SCALE GENOMIC DNA]</scope>
    <source>
        <strain evidence="1 2">23-6</strain>
    </source>
</reference>
<evidence type="ECO:0000313" key="1">
    <source>
        <dbReference type="EMBL" id="AUB31832.1"/>
    </source>
</evidence>
<dbReference type="RefSeq" id="WP_100916795.1">
    <property type="nucleotide sequence ID" value="NZ_CP025057.1"/>
</dbReference>